<dbReference type="EC" id="2.3.2.27" evidence="5"/>
<protein>
    <recommendedName>
        <fullName evidence="5">RING-type E3 ubiquitin transferase</fullName>
        <ecNumber evidence="5">2.3.2.27</ecNumber>
    </recommendedName>
</protein>
<dbReference type="GO" id="GO:0042393">
    <property type="term" value="F:histone binding"/>
    <property type="evidence" value="ECO:0007669"/>
    <property type="project" value="UniProtKB-UniRule"/>
</dbReference>
<keyword evidence="5" id="KW-0539">Nucleus</keyword>
<dbReference type="Pfam" id="PF00097">
    <property type="entry name" value="zf-C3HC4"/>
    <property type="match status" value="1"/>
</dbReference>
<keyword evidence="2 4" id="KW-0863">Zinc-finger</keyword>
<keyword evidence="5" id="KW-0238">DNA-binding</keyword>
<reference evidence="7" key="1">
    <citation type="submission" date="2016-05" db="EMBL/GenBank/DDBJ databases">
        <authorList>
            <person name="Lavstsen T."/>
            <person name="Jespersen J.S."/>
        </authorList>
    </citation>
    <scope>NUCLEOTIDE SEQUENCE</scope>
    <source>
        <tissue evidence="7">Brain</tissue>
    </source>
</reference>
<dbReference type="AlphaFoldDB" id="A0A1A7WJW3"/>
<dbReference type="InterPro" id="IPR013083">
    <property type="entry name" value="Znf_RING/FYVE/PHD"/>
</dbReference>
<dbReference type="InterPro" id="IPR045134">
    <property type="entry name" value="UHRF1/2-like"/>
</dbReference>
<dbReference type="GO" id="GO:0005634">
    <property type="term" value="C:nucleus"/>
    <property type="evidence" value="ECO:0007669"/>
    <property type="project" value="UniProtKB-SubCell"/>
</dbReference>
<dbReference type="EMBL" id="HADW01004867">
    <property type="protein sequence ID" value="SBP06267.1"/>
    <property type="molecule type" value="Transcribed_RNA"/>
</dbReference>
<comment type="domain">
    <text evidence="5">The YDG domain mediates the interaction with histone H3.</text>
</comment>
<comment type="catalytic activity">
    <reaction evidence="5">
        <text>S-ubiquitinyl-[E2 ubiquitin-conjugating enzyme]-L-cysteine + [acceptor protein]-L-lysine = [E2 ubiquitin-conjugating enzyme]-L-cysteine + N(6)-ubiquitinyl-[acceptor protein]-L-lysine.</text>
        <dbReference type="EC" id="2.3.2.27"/>
    </reaction>
</comment>
<evidence type="ECO:0000256" key="2">
    <source>
        <dbReference type="ARBA" id="ARBA00022771"/>
    </source>
</evidence>
<name>A0A1A7WJW3_9TELE</name>
<sequence length="89" mass="10135">MGSLSLGPKFLNKVEEVFLCICCQEVVFQPITTECQHNVCRECLQRSFRAEVYTCPACRHDLGKNYSMSVNKPLQDILTQLFPGYSNGR</sequence>
<comment type="function">
    <text evidence="5">Multi domain E3 ubiquitin ligase that also plays a role in DNA methylation and histone modifications.</text>
</comment>
<evidence type="ECO:0000313" key="7">
    <source>
        <dbReference type="EMBL" id="SBP06267.1"/>
    </source>
</evidence>
<dbReference type="GO" id="GO:0044027">
    <property type="term" value="P:negative regulation of gene expression via chromosomal CpG island methylation"/>
    <property type="evidence" value="ECO:0007669"/>
    <property type="project" value="TreeGrafter"/>
</dbReference>
<evidence type="ECO:0000256" key="1">
    <source>
        <dbReference type="ARBA" id="ARBA00022723"/>
    </source>
</evidence>
<comment type="subcellular location">
    <subcellularLocation>
        <location evidence="5">Nucleus</location>
    </subcellularLocation>
</comment>
<dbReference type="PANTHER" id="PTHR14140">
    <property type="entry name" value="E3 UBIQUITIN-PROTEIN LIGASE UHRF-RELATED"/>
    <property type="match status" value="1"/>
</dbReference>
<accession>A0A1A7WJW3</accession>
<evidence type="ECO:0000256" key="3">
    <source>
        <dbReference type="ARBA" id="ARBA00022833"/>
    </source>
</evidence>
<dbReference type="FunFam" id="3.30.40.10:FF:000066">
    <property type="entry name" value="E3 ubiquitin-protein ligase UHRF2 isoform X1"/>
    <property type="match status" value="1"/>
</dbReference>
<gene>
    <name evidence="7" type="primary">UHRF1</name>
</gene>
<comment type="pathway">
    <text evidence="5">Protein modification; protein ubiquitination.</text>
</comment>
<dbReference type="InterPro" id="IPR001841">
    <property type="entry name" value="Znf_RING"/>
</dbReference>
<dbReference type="InterPro" id="IPR017907">
    <property type="entry name" value="Znf_RING_CS"/>
</dbReference>
<dbReference type="GO" id="GO:0016567">
    <property type="term" value="P:protein ubiquitination"/>
    <property type="evidence" value="ECO:0007669"/>
    <property type="project" value="UniProtKB-UniRule"/>
</dbReference>
<organism evidence="7">
    <name type="scientific">Iconisemion striatum</name>
    <dbReference type="NCBI Taxonomy" id="60296"/>
    <lineage>
        <taxon>Eukaryota</taxon>
        <taxon>Metazoa</taxon>
        <taxon>Chordata</taxon>
        <taxon>Craniata</taxon>
        <taxon>Vertebrata</taxon>
        <taxon>Euteleostomi</taxon>
        <taxon>Actinopterygii</taxon>
        <taxon>Neopterygii</taxon>
        <taxon>Teleostei</taxon>
        <taxon>Neoteleostei</taxon>
        <taxon>Acanthomorphata</taxon>
        <taxon>Ovalentaria</taxon>
        <taxon>Atherinomorphae</taxon>
        <taxon>Cyprinodontiformes</taxon>
        <taxon>Nothobranchiidae</taxon>
        <taxon>Iconisemion</taxon>
    </lineage>
</organism>
<keyword evidence="1 5" id="KW-0479">Metal-binding</keyword>
<keyword evidence="3 5" id="KW-0862">Zinc</keyword>
<keyword evidence="5" id="KW-0808">Transferase</keyword>
<dbReference type="GO" id="GO:0008270">
    <property type="term" value="F:zinc ion binding"/>
    <property type="evidence" value="ECO:0007669"/>
    <property type="project" value="UniProtKB-KW"/>
</dbReference>
<dbReference type="InterPro" id="IPR018957">
    <property type="entry name" value="Znf_C3HC4_RING-type"/>
</dbReference>
<dbReference type="PROSITE" id="PS50089">
    <property type="entry name" value="ZF_RING_2"/>
    <property type="match status" value="1"/>
</dbReference>
<reference evidence="7" key="2">
    <citation type="submission" date="2016-06" db="EMBL/GenBank/DDBJ databases">
        <title>The genome of a short-lived fish provides insights into sex chromosome evolution and the genetic control of aging.</title>
        <authorList>
            <person name="Reichwald K."/>
            <person name="Felder M."/>
            <person name="Petzold A."/>
            <person name="Koch P."/>
            <person name="Groth M."/>
            <person name="Platzer M."/>
        </authorList>
    </citation>
    <scope>NUCLEOTIDE SEQUENCE</scope>
    <source>
        <tissue evidence="7">Brain</tissue>
    </source>
</reference>
<dbReference type="SUPFAM" id="SSF57850">
    <property type="entry name" value="RING/U-box"/>
    <property type="match status" value="1"/>
</dbReference>
<dbReference type="Gene3D" id="3.30.40.10">
    <property type="entry name" value="Zinc/RING finger domain, C3HC4 (zinc finger)"/>
    <property type="match status" value="1"/>
</dbReference>
<dbReference type="SMART" id="SM00184">
    <property type="entry name" value="RING"/>
    <property type="match status" value="1"/>
</dbReference>
<feature type="domain" description="RING-type" evidence="6">
    <location>
        <begin position="20"/>
        <end position="59"/>
    </location>
</feature>
<evidence type="ECO:0000256" key="4">
    <source>
        <dbReference type="PROSITE-ProRule" id="PRU00175"/>
    </source>
</evidence>
<keyword evidence="5" id="KW-0833">Ubl conjugation pathway</keyword>
<dbReference type="GO" id="GO:0061630">
    <property type="term" value="F:ubiquitin protein ligase activity"/>
    <property type="evidence" value="ECO:0007669"/>
    <property type="project" value="UniProtKB-UniRule"/>
</dbReference>
<proteinExistence type="predicted"/>
<evidence type="ECO:0000256" key="5">
    <source>
        <dbReference type="RuleBase" id="RU369101"/>
    </source>
</evidence>
<dbReference type="GO" id="GO:0003677">
    <property type="term" value="F:DNA binding"/>
    <property type="evidence" value="ECO:0007669"/>
    <property type="project" value="UniProtKB-KW"/>
</dbReference>
<dbReference type="PROSITE" id="PS00518">
    <property type="entry name" value="ZF_RING_1"/>
    <property type="match status" value="1"/>
</dbReference>
<evidence type="ECO:0000259" key="6">
    <source>
        <dbReference type="PROSITE" id="PS50089"/>
    </source>
</evidence>
<dbReference type="PANTHER" id="PTHR14140:SF2">
    <property type="entry name" value="E3 UBIQUITIN-PROTEIN LIGASE UHRF1"/>
    <property type="match status" value="1"/>
</dbReference>